<sequence length="289" mass="33370">MTASKEFIHICNQYKHPSFYVAKFPEKINKNVRKAFRLPKDEQLIAFLDSSILSNGKSGVAFCTSGIFYKWINEKYVMSWEQFDQLDFTLKGNASSIMFENGFEMKLSGSNFEAETFSALLEDIKGWLNEETKKKMLPLDRFTETYPKINISEHTLLAICSNYQNEKKKCFAHPNIPIKMVKTLVKKYAVPAEDKIVLVIDTTIFGSSKQGIAICKSGIYWKNDFTVASWETYLSWEAFLQTDIQLNGKYYIEIGEGNLISLAGARMERYDVWRLLTSLQYELNEFNEA</sequence>
<evidence type="ECO:0000313" key="2">
    <source>
        <dbReference type="Proteomes" id="UP001223586"/>
    </source>
</evidence>
<name>A0ABT9WV58_9BACI</name>
<comment type="caution">
    <text evidence="1">The sequence shown here is derived from an EMBL/GenBank/DDBJ whole genome shotgun (WGS) entry which is preliminary data.</text>
</comment>
<keyword evidence="2" id="KW-1185">Reference proteome</keyword>
<accession>A0ABT9WV58</accession>
<reference evidence="1 2" key="1">
    <citation type="submission" date="2023-07" db="EMBL/GenBank/DDBJ databases">
        <title>Genomic Encyclopedia of Type Strains, Phase IV (KMG-IV): sequencing the most valuable type-strain genomes for metagenomic binning, comparative biology and taxonomic classification.</title>
        <authorList>
            <person name="Goeker M."/>
        </authorList>
    </citation>
    <scope>NUCLEOTIDE SEQUENCE [LARGE SCALE GENOMIC DNA]</scope>
    <source>
        <strain evidence="1 2">DSM 23837</strain>
    </source>
</reference>
<gene>
    <name evidence="1" type="ORF">J2S08_002635</name>
</gene>
<protein>
    <submittedName>
        <fullName evidence="1">Uncharacterized protein</fullName>
    </submittedName>
</protein>
<dbReference type="EMBL" id="JAUSTT010000015">
    <property type="protein sequence ID" value="MDQ0176777.1"/>
    <property type="molecule type" value="Genomic_DNA"/>
</dbReference>
<evidence type="ECO:0000313" key="1">
    <source>
        <dbReference type="EMBL" id="MDQ0176777.1"/>
    </source>
</evidence>
<proteinExistence type="predicted"/>
<organism evidence="1 2">
    <name type="scientific">Bacillus chungangensis</name>
    <dbReference type="NCBI Taxonomy" id="587633"/>
    <lineage>
        <taxon>Bacteria</taxon>
        <taxon>Bacillati</taxon>
        <taxon>Bacillota</taxon>
        <taxon>Bacilli</taxon>
        <taxon>Bacillales</taxon>
        <taxon>Bacillaceae</taxon>
        <taxon>Bacillus</taxon>
    </lineage>
</organism>
<dbReference type="RefSeq" id="WP_307230198.1">
    <property type="nucleotide sequence ID" value="NZ_JAUSTT010000015.1"/>
</dbReference>
<dbReference type="Proteomes" id="UP001223586">
    <property type="component" value="Unassembled WGS sequence"/>
</dbReference>